<dbReference type="Proteomes" id="UP000826656">
    <property type="component" value="Unassembled WGS sequence"/>
</dbReference>
<comment type="caution">
    <text evidence="2">The sequence shown here is derived from an EMBL/GenBank/DDBJ whole genome shotgun (WGS) entry which is preliminary data.</text>
</comment>
<feature type="compositionally biased region" description="Pro residues" evidence="1">
    <location>
        <begin position="184"/>
        <end position="193"/>
    </location>
</feature>
<proteinExistence type="predicted"/>
<evidence type="ECO:0000313" key="2">
    <source>
        <dbReference type="EMBL" id="KAH0769628.1"/>
    </source>
</evidence>
<evidence type="ECO:0000256" key="1">
    <source>
        <dbReference type="SAM" id="MobiDB-lite"/>
    </source>
</evidence>
<sequence>MELLPKTLCTVHYQPITPPSLAPTTSTSSHPTHIEEMITDSSIPGESVIPSHQPTPSLHVDAPSNTKKHNYIQLDHLPDIKTTKTNLFGEKKTTFSPSCPLKDLDNLPYIETPFTDKIQNLNIPSTTLRNKHGKTFNIPNSALTTDLSPSSHYASSSTLIPTKEIPIKHEHPSIQSSTHSYPKPSDPNEPPIPLSKSFSSRPSLPSNGRREHFLRHSSPPQNVLAHSWVEMGMQDHALSFSVTVDEREVVIVVRNPHS</sequence>
<keyword evidence="3" id="KW-1185">Reference proteome</keyword>
<feature type="compositionally biased region" description="Low complexity" evidence="1">
    <location>
        <begin position="194"/>
        <end position="206"/>
    </location>
</feature>
<protein>
    <submittedName>
        <fullName evidence="2">Uncharacterized protein</fullName>
    </submittedName>
</protein>
<reference evidence="2 3" key="1">
    <citation type="journal article" date="2021" name="bioRxiv">
        <title>Chromosome-scale and haplotype-resolved genome assembly of a tetraploid potato cultivar.</title>
        <authorList>
            <person name="Sun H."/>
            <person name="Jiao W.-B."/>
            <person name="Krause K."/>
            <person name="Campoy J.A."/>
            <person name="Goel M."/>
            <person name="Folz-Donahue K."/>
            <person name="Kukat C."/>
            <person name="Huettel B."/>
            <person name="Schneeberger K."/>
        </authorList>
    </citation>
    <scope>NUCLEOTIDE SEQUENCE [LARGE SCALE GENOMIC DNA]</scope>
    <source>
        <strain evidence="2">SolTubOtavaFocal</strain>
        <tissue evidence="2">Leaves</tissue>
    </source>
</reference>
<name>A0ABQ7VMF8_SOLTU</name>
<dbReference type="EMBL" id="JAIVGD010000011">
    <property type="protein sequence ID" value="KAH0769628.1"/>
    <property type="molecule type" value="Genomic_DNA"/>
</dbReference>
<feature type="region of interest" description="Disordered" evidence="1">
    <location>
        <begin position="164"/>
        <end position="217"/>
    </location>
</feature>
<organism evidence="2 3">
    <name type="scientific">Solanum tuberosum</name>
    <name type="common">Potato</name>
    <dbReference type="NCBI Taxonomy" id="4113"/>
    <lineage>
        <taxon>Eukaryota</taxon>
        <taxon>Viridiplantae</taxon>
        <taxon>Streptophyta</taxon>
        <taxon>Embryophyta</taxon>
        <taxon>Tracheophyta</taxon>
        <taxon>Spermatophyta</taxon>
        <taxon>Magnoliopsida</taxon>
        <taxon>eudicotyledons</taxon>
        <taxon>Gunneridae</taxon>
        <taxon>Pentapetalae</taxon>
        <taxon>asterids</taxon>
        <taxon>lamiids</taxon>
        <taxon>Solanales</taxon>
        <taxon>Solanaceae</taxon>
        <taxon>Solanoideae</taxon>
        <taxon>Solaneae</taxon>
        <taxon>Solanum</taxon>
    </lineage>
</organism>
<accession>A0ABQ7VMF8</accession>
<gene>
    <name evidence="2" type="ORF">KY290_013609</name>
</gene>
<evidence type="ECO:0000313" key="3">
    <source>
        <dbReference type="Proteomes" id="UP000826656"/>
    </source>
</evidence>